<reference evidence="1 2" key="1">
    <citation type="submission" date="2020-08" db="EMBL/GenBank/DDBJ databases">
        <authorList>
            <person name="Liu C."/>
            <person name="Sun Q."/>
        </authorList>
    </citation>
    <scope>NUCLEOTIDE SEQUENCE [LARGE SCALE GENOMIC DNA]</scope>
    <source>
        <strain evidence="1 2">NSJ-59</strain>
    </source>
</reference>
<dbReference type="InterPro" id="IPR036390">
    <property type="entry name" value="WH_DNA-bd_sf"/>
</dbReference>
<dbReference type="Gene3D" id="1.10.10.10">
    <property type="entry name" value="Winged helix-like DNA-binding domain superfamily/Winged helix DNA-binding domain"/>
    <property type="match status" value="1"/>
</dbReference>
<accession>A0ABR6VHC3</accession>
<organism evidence="1 2">
    <name type="scientific">Megasphaera hominis</name>
    <dbReference type="NCBI Taxonomy" id="159836"/>
    <lineage>
        <taxon>Bacteria</taxon>
        <taxon>Bacillati</taxon>
        <taxon>Bacillota</taxon>
        <taxon>Negativicutes</taxon>
        <taxon>Veillonellales</taxon>
        <taxon>Veillonellaceae</taxon>
        <taxon>Megasphaera</taxon>
    </lineage>
</organism>
<proteinExistence type="predicted"/>
<dbReference type="PANTHER" id="PTHR33221:SF2">
    <property type="entry name" value="TRANSCRIPTIONAL REGULATOR"/>
    <property type="match status" value="1"/>
</dbReference>
<dbReference type="Pfam" id="PF02082">
    <property type="entry name" value="Rrf2"/>
    <property type="match status" value="1"/>
</dbReference>
<dbReference type="InterPro" id="IPR036388">
    <property type="entry name" value="WH-like_DNA-bd_sf"/>
</dbReference>
<gene>
    <name evidence="1" type="ORF">H8J70_05510</name>
</gene>
<dbReference type="RefSeq" id="WP_186502860.1">
    <property type="nucleotide sequence ID" value="NZ_JACOGK010000013.1"/>
</dbReference>
<dbReference type="SUPFAM" id="SSF46785">
    <property type="entry name" value="Winged helix' DNA-binding domain"/>
    <property type="match status" value="1"/>
</dbReference>
<keyword evidence="2" id="KW-1185">Reference proteome</keyword>
<dbReference type="PANTHER" id="PTHR33221">
    <property type="entry name" value="WINGED HELIX-TURN-HELIX TRANSCRIPTIONAL REGULATOR, RRF2 FAMILY"/>
    <property type="match status" value="1"/>
</dbReference>
<protein>
    <submittedName>
        <fullName evidence="1">Rrf2 family transcriptional regulator</fullName>
    </submittedName>
</protein>
<comment type="caution">
    <text evidence="1">The sequence shown here is derived from an EMBL/GenBank/DDBJ whole genome shotgun (WGS) entry which is preliminary data.</text>
</comment>
<evidence type="ECO:0000313" key="2">
    <source>
        <dbReference type="Proteomes" id="UP000606870"/>
    </source>
</evidence>
<name>A0ABR6VHC3_9FIRM</name>
<dbReference type="EMBL" id="JACOGK010000013">
    <property type="protein sequence ID" value="MBC3536703.1"/>
    <property type="molecule type" value="Genomic_DNA"/>
</dbReference>
<evidence type="ECO:0000313" key="1">
    <source>
        <dbReference type="EMBL" id="MBC3536703.1"/>
    </source>
</evidence>
<dbReference type="Proteomes" id="UP000606870">
    <property type="component" value="Unassembled WGS sequence"/>
</dbReference>
<dbReference type="PROSITE" id="PS51197">
    <property type="entry name" value="HTH_RRF2_2"/>
    <property type="match status" value="1"/>
</dbReference>
<dbReference type="InterPro" id="IPR000944">
    <property type="entry name" value="Tscrpt_reg_Rrf2"/>
</dbReference>
<sequence length="135" mass="14994">MFMNRKTDYAIRILRGLLDGQRHAAAQLAASEEIPLAFAYKILKQLSNAGIVRLERGPGGGCMLQADLKQVTLYDLVVLMEGDADITACMSGTYDCEWRRTHGICKVHLNLCSLQQEINQKLQAKSLWAVLGKSN</sequence>